<dbReference type="Pfam" id="PF13462">
    <property type="entry name" value="Thioredoxin_4"/>
    <property type="match status" value="1"/>
</dbReference>
<dbReference type="NCBIfam" id="TIGR00773">
    <property type="entry name" value="NhaA"/>
    <property type="match status" value="1"/>
</dbReference>
<dbReference type="PANTHER" id="PTHR30341">
    <property type="entry name" value="SODIUM ION/PROTON ANTIPORTER NHAA-RELATED"/>
    <property type="match status" value="1"/>
</dbReference>
<evidence type="ECO:0000256" key="12">
    <source>
        <dbReference type="HAMAP-Rule" id="MF_01844"/>
    </source>
</evidence>
<dbReference type="RefSeq" id="WP_273938017.1">
    <property type="nucleotide sequence ID" value="NZ_CP097263.1"/>
</dbReference>
<feature type="transmembrane region" description="Helical" evidence="12">
    <location>
        <begin position="405"/>
        <end position="422"/>
    </location>
</feature>
<proteinExistence type="inferred from homology"/>
<evidence type="ECO:0000256" key="10">
    <source>
        <dbReference type="ARBA" id="ARBA00023136"/>
    </source>
</evidence>
<evidence type="ECO:0000256" key="1">
    <source>
        <dbReference type="ARBA" id="ARBA00004429"/>
    </source>
</evidence>
<dbReference type="InterPro" id="IPR004670">
    <property type="entry name" value="NhaA"/>
</dbReference>
<evidence type="ECO:0000256" key="7">
    <source>
        <dbReference type="ARBA" id="ARBA00022989"/>
    </source>
</evidence>
<feature type="transmembrane region" description="Helical" evidence="12">
    <location>
        <begin position="107"/>
        <end position="128"/>
    </location>
</feature>
<dbReference type="InterPro" id="IPR023171">
    <property type="entry name" value="Na/H_antiporter_dom_sf"/>
</dbReference>
<dbReference type="PANTHER" id="PTHR30341:SF0">
    <property type="entry name" value="NA(+)_H(+) ANTIPORTER NHAA"/>
    <property type="match status" value="1"/>
</dbReference>
<feature type="transmembrane region" description="Helical" evidence="12">
    <location>
        <begin position="167"/>
        <end position="187"/>
    </location>
</feature>
<protein>
    <recommendedName>
        <fullName evidence="12">Na(+)/H(+) antiporter NhaA</fullName>
    </recommendedName>
    <alternativeName>
        <fullName evidence="12">Sodium/proton antiporter NhaA</fullName>
    </alternativeName>
</protein>
<evidence type="ECO:0000256" key="5">
    <source>
        <dbReference type="ARBA" id="ARBA00022475"/>
    </source>
</evidence>
<comment type="subcellular location">
    <subcellularLocation>
        <location evidence="1">Cell inner membrane</location>
        <topology evidence="1">Multi-pass membrane protein</topology>
    </subcellularLocation>
    <subcellularLocation>
        <location evidence="12">Cell membrane</location>
        <topology evidence="12">Multi-pass membrane protein</topology>
    </subcellularLocation>
</comment>
<dbReference type="InterPro" id="IPR036249">
    <property type="entry name" value="Thioredoxin-like_sf"/>
</dbReference>
<feature type="transmembrane region" description="Helical" evidence="12">
    <location>
        <begin position="368"/>
        <end position="393"/>
    </location>
</feature>
<evidence type="ECO:0000256" key="6">
    <source>
        <dbReference type="ARBA" id="ARBA00022692"/>
    </source>
</evidence>
<evidence type="ECO:0000256" key="8">
    <source>
        <dbReference type="ARBA" id="ARBA00023053"/>
    </source>
</evidence>
<feature type="domain" description="Thioredoxin" evidence="13">
    <location>
        <begin position="436"/>
        <end position="616"/>
    </location>
</feature>
<organism evidence="14 15">
    <name type="scientific">Kutzneria chonburiensis</name>
    <dbReference type="NCBI Taxonomy" id="1483604"/>
    <lineage>
        <taxon>Bacteria</taxon>
        <taxon>Bacillati</taxon>
        <taxon>Actinomycetota</taxon>
        <taxon>Actinomycetes</taxon>
        <taxon>Pseudonocardiales</taxon>
        <taxon>Pseudonocardiaceae</taxon>
        <taxon>Kutzneria</taxon>
    </lineage>
</organism>
<evidence type="ECO:0000256" key="4">
    <source>
        <dbReference type="ARBA" id="ARBA00022449"/>
    </source>
</evidence>
<keyword evidence="4 12" id="KW-0050">Antiport</keyword>
<feature type="transmembrane region" description="Helical" evidence="12">
    <location>
        <begin position="21"/>
        <end position="43"/>
    </location>
</feature>
<evidence type="ECO:0000256" key="11">
    <source>
        <dbReference type="ARBA" id="ARBA00023201"/>
    </source>
</evidence>
<dbReference type="EMBL" id="JBHLUD010000015">
    <property type="protein sequence ID" value="MFC0548147.1"/>
    <property type="molecule type" value="Genomic_DNA"/>
</dbReference>
<feature type="transmembrane region" description="Helical" evidence="12">
    <location>
        <begin position="193"/>
        <end position="212"/>
    </location>
</feature>
<comment type="catalytic activity">
    <reaction evidence="12">
        <text>Na(+)(in) + 2 H(+)(out) = Na(+)(out) + 2 H(+)(in)</text>
        <dbReference type="Rhea" id="RHEA:29251"/>
        <dbReference type="ChEBI" id="CHEBI:15378"/>
        <dbReference type="ChEBI" id="CHEBI:29101"/>
    </reaction>
</comment>
<keyword evidence="7 12" id="KW-1133">Transmembrane helix</keyword>
<dbReference type="Gene3D" id="1.20.1530.10">
    <property type="entry name" value="Na+/H+ antiporter like domain"/>
    <property type="match status" value="1"/>
</dbReference>
<dbReference type="Pfam" id="PF06965">
    <property type="entry name" value="Na_H_antiport_1"/>
    <property type="match status" value="1"/>
</dbReference>
<comment type="similarity">
    <text evidence="12">Belongs to the NhaA Na(+)/H(+) (TC 2.A.33) antiporter family.</text>
</comment>
<reference evidence="14 15" key="1">
    <citation type="submission" date="2024-09" db="EMBL/GenBank/DDBJ databases">
        <authorList>
            <person name="Sun Q."/>
            <person name="Mori K."/>
        </authorList>
    </citation>
    <scope>NUCLEOTIDE SEQUENCE [LARGE SCALE GENOMIC DNA]</scope>
    <source>
        <strain evidence="14 15">TBRC 1432</strain>
    </source>
</reference>
<dbReference type="HAMAP" id="MF_01844">
    <property type="entry name" value="NhaA"/>
    <property type="match status" value="1"/>
</dbReference>
<dbReference type="Proteomes" id="UP001589810">
    <property type="component" value="Unassembled WGS sequence"/>
</dbReference>
<dbReference type="InterPro" id="IPR012336">
    <property type="entry name" value="Thioredoxin-like_fold"/>
</dbReference>
<dbReference type="Gene3D" id="3.40.30.10">
    <property type="entry name" value="Glutaredoxin"/>
    <property type="match status" value="1"/>
</dbReference>
<keyword evidence="6 12" id="KW-0812">Transmembrane</keyword>
<feature type="transmembrane region" description="Helical" evidence="12">
    <location>
        <begin position="134"/>
        <end position="155"/>
    </location>
</feature>
<dbReference type="InterPro" id="IPR013766">
    <property type="entry name" value="Thioredoxin_domain"/>
</dbReference>
<feature type="transmembrane region" description="Helical" evidence="12">
    <location>
        <begin position="75"/>
        <end position="92"/>
    </location>
</feature>
<dbReference type="PROSITE" id="PS51352">
    <property type="entry name" value="THIOREDOXIN_2"/>
    <property type="match status" value="1"/>
</dbReference>
<evidence type="ECO:0000313" key="15">
    <source>
        <dbReference type="Proteomes" id="UP001589810"/>
    </source>
</evidence>
<keyword evidence="15" id="KW-1185">Reference proteome</keyword>
<comment type="similarity">
    <text evidence="2">In the N-terminal section; belongs to the NhaA Na(+)/H(+) (TC 2.A.33) antiporter family.</text>
</comment>
<name>A0ABV6N6R5_9PSEU</name>
<dbReference type="SUPFAM" id="SSF52833">
    <property type="entry name" value="Thioredoxin-like"/>
    <property type="match status" value="1"/>
</dbReference>
<keyword evidence="11 12" id="KW-0739">Sodium transport</keyword>
<feature type="transmembrane region" description="Helical" evidence="12">
    <location>
        <begin position="302"/>
        <end position="326"/>
    </location>
</feature>
<keyword evidence="5 12" id="KW-1003">Cell membrane</keyword>
<keyword evidence="9 12" id="KW-0406">Ion transport</keyword>
<evidence type="ECO:0000256" key="2">
    <source>
        <dbReference type="ARBA" id="ARBA00007006"/>
    </source>
</evidence>
<gene>
    <name evidence="12 14" type="primary">nhaA</name>
    <name evidence="14" type="ORF">ACFFH7_42035</name>
</gene>
<feature type="transmembrane region" description="Helical" evidence="12">
    <location>
        <begin position="219"/>
        <end position="236"/>
    </location>
</feature>
<comment type="function">
    <text evidence="12">Na(+)/H(+) antiporter that extrudes sodium in exchange for external protons.</text>
</comment>
<feature type="transmembrane region" description="Helical" evidence="12">
    <location>
        <begin position="333"/>
        <end position="356"/>
    </location>
</feature>
<evidence type="ECO:0000313" key="14">
    <source>
        <dbReference type="EMBL" id="MFC0548147.1"/>
    </source>
</evidence>
<comment type="caution">
    <text evidence="14">The sequence shown here is derived from an EMBL/GenBank/DDBJ whole genome shotgun (WGS) entry which is preliminary data.</text>
</comment>
<keyword evidence="8 12" id="KW-0915">Sodium</keyword>
<evidence type="ECO:0000259" key="13">
    <source>
        <dbReference type="PROSITE" id="PS51352"/>
    </source>
</evidence>
<evidence type="ECO:0000256" key="9">
    <source>
        <dbReference type="ARBA" id="ARBA00023065"/>
    </source>
</evidence>
<evidence type="ECO:0000256" key="3">
    <source>
        <dbReference type="ARBA" id="ARBA00022448"/>
    </source>
</evidence>
<sequence>MSEPTRQRTLWQRGIAAPIRAFLRTESASAGVLVAAIVAALLWSNVDTGSYEAFWRTTLSVRLSGAEVSADLREWVNSGLMTLFFLVVGLEARREFDLGDFRDRRRFLLPFSAGLVGLALPALIYTVVNLGGPGAHGWGVAMSTDTALALGLLTLLGRGVPDRVRVFLLTVFVVDDLVSLLVIAIAYSEQISVLPLIVSVLVFAVLVVLRVIGVRSGVVHALLGVISWLALLESGVDPVVVGLGVGLATSAYTPARDDLERATGLFRLFREQPTAELAREATAGLNRSLSPNSRLQNMFHPWTSYVIVPLFGLANAGVAIDGGFLVRAYTSPVTLGIILGYVVGKPVAVVGTTWLITRLSHGRIRPPVGWLAVAGSGTIAGIGFTVSLLIATLALRGQELDQAKVGVLSAVLLSSGVTWAVYHTTRYLSPKKKALALLGTSEQLIDLVDEVDPDRDHIRGPANASVTVVEYGDFECPYCGLAEPVVRDLLADTDLRYVWRHLPLTDVHPRAQLAAEAAEAAAAQGAFWPMHDLLMQRQDNLRIVDLLSYAEELGLDRERFHDDLKRHQHEARIAQDVQSADLSGVSGTPTFFINGQRHYGSFDLETLTAAVKTARARAVIERHQAARSA</sequence>
<keyword evidence="3 12" id="KW-0813">Transport</keyword>
<keyword evidence="10 12" id="KW-0472">Membrane</keyword>
<accession>A0ABV6N6R5</accession>